<dbReference type="FunFam" id="1.10.630.10:FF:000026">
    <property type="entry name" value="Cytochrome P450 82C4"/>
    <property type="match status" value="1"/>
</dbReference>
<evidence type="ECO:0000256" key="8">
    <source>
        <dbReference type="ARBA" id="ARBA00022843"/>
    </source>
</evidence>
<comment type="pathway">
    <text evidence="14">Alkaloid biosynthesis; nicotine biosynthesis.</text>
</comment>
<dbReference type="PANTHER" id="PTHR47947:SF1">
    <property type="entry name" value="CYTOCHROME P450 82E3"/>
    <property type="match status" value="1"/>
</dbReference>
<evidence type="ECO:0000256" key="15">
    <source>
        <dbReference type="ARBA" id="ARBA00061398"/>
    </source>
</evidence>
<keyword evidence="10 17" id="KW-0560">Oxidoreductase</keyword>
<dbReference type="GO" id="GO:0005506">
    <property type="term" value="F:iron ion binding"/>
    <property type="evidence" value="ECO:0007669"/>
    <property type="project" value="InterPro"/>
</dbReference>
<comment type="cofactor">
    <cofactor evidence="1 16">
        <name>heme</name>
        <dbReference type="ChEBI" id="CHEBI:30413"/>
    </cofactor>
</comment>
<dbReference type="PANTHER" id="PTHR47947">
    <property type="entry name" value="CYTOCHROME P450 82C3-RELATED"/>
    <property type="match status" value="1"/>
</dbReference>
<dbReference type="Gramene" id="OIS97391">
    <property type="protein sequence ID" value="OIS97391"/>
    <property type="gene ID" value="A4A49_20333"/>
</dbReference>
<evidence type="ECO:0000256" key="2">
    <source>
        <dbReference type="ARBA" id="ARBA00004167"/>
    </source>
</evidence>
<evidence type="ECO:0000256" key="4">
    <source>
        <dbReference type="ARBA" id="ARBA00022589"/>
    </source>
</evidence>
<keyword evidence="5 16" id="KW-0349">Heme</keyword>
<dbReference type="SUPFAM" id="SSF48264">
    <property type="entry name" value="Cytochrome P450"/>
    <property type="match status" value="1"/>
</dbReference>
<dbReference type="AlphaFoldDB" id="A0A1J6IA45"/>
<dbReference type="GO" id="GO:0020037">
    <property type="term" value="F:heme binding"/>
    <property type="evidence" value="ECO:0007669"/>
    <property type="project" value="InterPro"/>
</dbReference>
<evidence type="ECO:0000256" key="11">
    <source>
        <dbReference type="ARBA" id="ARBA00023004"/>
    </source>
</evidence>
<evidence type="ECO:0000256" key="6">
    <source>
        <dbReference type="ARBA" id="ARBA00022692"/>
    </source>
</evidence>
<evidence type="ECO:0000256" key="3">
    <source>
        <dbReference type="ARBA" id="ARBA00022499"/>
    </source>
</evidence>
<dbReference type="GO" id="GO:0009820">
    <property type="term" value="P:alkaloid metabolic process"/>
    <property type="evidence" value="ECO:0007669"/>
    <property type="project" value="UniProtKB-KW"/>
</dbReference>
<organism evidence="18 19">
    <name type="scientific">Nicotiana attenuata</name>
    <name type="common">Coyote tobacco</name>
    <dbReference type="NCBI Taxonomy" id="49451"/>
    <lineage>
        <taxon>Eukaryota</taxon>
        <taxon>Viridiplantae</taxon>
        <taxon>Streptophyta</taxon>
        <taxon>Embryophyta</taxon>
        <taxon>Tracheophyta</taxon>
        <taxon>Spermatophyta</taxon>
        <taxon>Magnoliopsida</taxon>
        <taxon>eudicotyledons</taxon>
        <taxon>Gunneridae</taxon>
        <taxon>Pentapetalae</taxon>
        <taxon>asterids</taxon>
        <taxon>lamiids</taxon>
        <taxon>Solanales</taxon>
        <taxon>Solanaceae</taxon>
        <taxon>Nicotianoideae</taxon>
        <taxon>Nicotianeae</taxon>
        <taxon>Nicotiana</taxon>
    </lineage>
</organism>
<keyword evidence="6" id="KW-0812">Transmembrane</keyword>
<evidence type="ECO:0000256" key="17">
    <source>
        <dbReference type="RuleBase" id="RU000461"/>
    </source>
</evidence>
<dbReference type="InterPro" id="IPR001128">
    <property type="entry name" value="Cyt_P450"/>
</dbReference>
<dbReference type="OMA" id="FANRPAC"/>
<dbReference type="PROSITE" id="PS00086">
    <property type="entry name" value="CYTOCHROME_P450"/>
    <property type="match status" value="1"/>
</dbReference>
<dbReference type="EMBL" id="MJEQ01037193">
    <property type="protein sequence ID" value="OIS97391.1"/>
    <property type="molecule type" value="Genomic_DNA"/>
</dbReference>
<keyword evidence="9" id="KW-1133">Transmembrane helix</keyword>
<dbReference type="InterPro" id="IPR050651">
    <property type="entry name" value="Plant_Cytochrome_P450_Monoox"/>
</dbReference>
<evidence type="ECO:0000256" key="13">
    <source>
        <dbReference type="ARBA" id="ARBA00023136"/>
    </source>
</evidence>
<keyword evidence="19" id="KW-1185">Reference proteome</keyword>
<dbReference type="KEGG" id="nau:109234625"/>
<name>A0A1J6IA45_NICAT</name>
<evidence type="ECO:0000256" key="7">
    <source>
        <dbReference type="ARBA" id="ARBA00022723"/>
    </source>
</evidence>
<dbReference type="GO" id="GO:0004497">
    <property type="term" value="F:monooxygenase activity"/>
    <property type="evidence" value="ECO:0007669"/>
    <property type="project" value="UniProtKB-KW"/>
</dbReference>
<comment type="subcellular location">
    <subcellularLocation>
        <location evidence="2">Membrane</location>
        <topology evidence="2">Single-pass membrane protein</topology>
    </subcellularLocation>
</comment>
<dbReference type="PRINTS" id="PR00463">
    <property type="entry name" value="EP450I"/>
</dbReference>
<keyword evidence="13" id="KW-0472">Membrane</keyword>
<dbReference type="PRINTS" id="PR00385">
    <property type="entry name" value="P450"/>
</dbReference>
<accession>A0A1J6IA45</accession>
<comment type="similarity">
    <text evidence="15">Belongs to the cytochrome P450 family. CYP82E2 subfamily.</text>
</comment>
<dbReference type="STRING" id="49451.A0A1J6IA45"/>
<evidence type="ECO:0000256" key="16">
    <source>
        <dbReference type="PIRSR" id="PIRSR602401-1"/>
    </source>
</evidence>
<dbReference type="Pfam" id="PF00067">
    <property type="entry name" value="p450"/>
    <property type="match status" value="1"/>
</dbReference>
<evidence type="ECO:0000256" key="1">
    <source>
        <dbReference type="ARBA" id="ARBA00001971"/>
    </source>
</evidence>
<evidence type="ECO:0000256" key="14">
    <source>
        <dbReference type="ARBA" id="ARBA00034114"/>
    </source>
</evidence>
<keyword evidence="12 17" id="KW-0503">Monooxygenase</keyword>
<evidence type="ECO:0000256" key="9">
    <source>
        <dbReference type="ARBA" id="ARBA00022989"/>
    </source>
</evidence>
<dbReference type="OrthoDB" id="1055148at2759"/>
<reference evidence="18" key="1">
    <citation type="submission" date="2016-11" db="EMBL/GenBank/DDBJ databases">
        <title>The genome of Nicotiana attenuata.</title>
        <authorList>
            <person name="Xu S."/>
            <person name="Brockmoeller T."/>
            <person name="Gaquerel E."/>
            <person name="Navarro A."/>
            <person name="Kuhl H."/>
            <person name="Gase K."/>
            <person name="Ling Z."/>
            <person name="Zhou W."/>
            <person name="Kreitzer C."/>
            <person name="Stanke M."/>
            <person name="Tang H."/>
            <person name="Lyons E."/>
            <person name="Pandey P."/>
            <person name="Pandey S.P."/>
            <person name="Timmermann B."/>
            <person name="Baldwin I.T."/>
        </authorList>
    </citation>
    <scope>NUCLEOTIDE SEQUENCE [LARGE SCALE GENOMIC DNA]</scope>
    <source>
        <strain evidence="18">UT</strain>
    </source>
</reference>
<comment type="caution">
    <text evidence="18">The sequence shown here is derived from an EMBL/GenBank/DDBJ whole genome shotgun (WGS) entry which is preliminary data.</text>
</comment>
<evidence type="ECO:0000313" key="19">
    <source>
        <dbReference type="Proteomes" id="UP000187609"/>
    </source>
</evidence>
<evidence type="ECO:0000256" key="5">
    <source>
        <dbReference type="ARBA" id="ARBA00022617"/>
    </source>
</evidence>
<protein>
    <submittedName>
        <fullName evidence="18">Cytochrome p450 82c4</fullName>
    </submittedName>
</protein>
<keyword evidence="8" id="KW-0832">Ubl conjugation</keyword>
<dbReference type="GeneID" id="109234625"/>
<evidence type="ECO:0000313" key="18">
    <source>
        <dbReference type="EMBL" id="OIS97391.1"/>
    </source>
</evidence>
<keyword evidence="11 16" id="KW-0408">Iron</keyword>
<feature type="binding site" description="axial binding residue" evidence="16">
    <location>
        <position position="457"/>
    </location>
    <ligand>
        <name>heme</name>
        <dbReference type="ChEBI" id="CHEBI:30413"/>
    </ligand>
    <ligandPart>
        <name>Fe</name>
        <dbReference type="ChEBI" id="CHEBI:18248"/>
    </ligandPart>
</feature>
<keyword evidence="7 16" id="KW-0479">Metal-binding</keyword>
<dbReference type="SMR" id="A0A1J6IA45"/>
<keyword evidence="4" id="KW-0017">Alkaloid metabolism</keyword>
<dbReference type="InterPro" id="IPR002401">
    <property type="entry name" value="Cyt_P450_E_grp-I"/>
</dbReference>
<evidence type="ECO:0000256" key="12">
    <source>
        <dbReference type="ARBA" id="ARBA00023033"/>
    </source>
</evidence>
<evidence type="ECO:0000256" key="10">
    <source>
        <dbReference type="ARBA" id="ARBA00023002"/>
    </source>
</evidence>
<dbReference type="Gene3D" id="1.10.630.10">
    <property type="entry name" value="Cytochrome P450"/>
    <property type="match status" value="1"/>
</dbReference>
<dbReference type="GO" id="GO:0016020">
    <property type="term" value="C:membrane"/>
    <property type="evidence" value="ECO:0007669"/>
    <property type="project" value="UniProtKB-SubCell"/>
</dbReference>
<gene>
    <name evidence="18" type="primary">CYP82C4_5</name>
    <name evidence="18" type="ORF">A4A49_20333</name>
</gene>
<dbReference type="InterPro" id="IPR017972">
    <property type="entry name" value="Cyt_P450_CS"/>
</dbReference>
<sequence length="517" mass="59694">MVSPVEAIVGLVTLTLLFYFLRTKISQKPSKPLPPKIPGGWPVIGHLFYFDDDGDDRPLARKLGDLADKYGPVFTFRLGLPLVLVVSSYEAIKDCFYTNDAIFSNRPAFLYGEYLGYNNAMLFLTKYGPYWRKNRKLVIQEVLSASRLEKLKHVRFGKIQTSIKNLYTRIDGNSRTINLTDWLEELNFGLIVKMIAGKIYESDKGDEQVERFRKAFKDFIVLSMEFVLWDAFPIPLFKWVDFQGHVKAMKRTFKDIDSVFQNWLEEHIKKKEKMEVNVEGNEQDFIDVVLSKMSNEYLDEGYSRDTVIKATVFSLVLDAADTVALHMNWGMALLINNQHALKKAQEEIDEKVGKDRWVEESDIKDLVYLQAIVKEVLRLYPPGPLLVPHENIEDCVVSGYHIPKGTRLFANVMKLQRDPKLWSNPDKFDPERFFTGDIDFRGQHYEFIPFGSGRRSCPGMTYALQVEHLTIAHLIQGFNYKTPNDEHLDMKEGAGLTIRKVNPIEVIMTPRLAHELY</sequence>
<dbReference type="InterPro" id="IPR036396">
    <property type="entry name" value="Cyt_P450_sf"/>
</dbReference>
<proteinExistence type="inferred from homology"/>
<dbReference type="GO" id="GO:0016705">
    <property type="term" value="F:oxidoreductase activity, acting on paired donors, with incorporation or reduction of molecular oxygen"/>
    <property type="evidence" value="ECO:0007669"/>
    <property type="project" value="InterPro"/>
</dbReference>
<keyword evidence="3" id="KW-1017">Isopeptide bond</keyword>
<dbReference type="Proteomes" id="UP000187609">
    <property type="component" value="Unassembled WGS sequence"/>
</dbReference>